<feature type="region of interest" description="Disordered" evidence="2">
    <location>
        <begin position="921"/>
        <end position="1036"/>
    </location>
</feature>
<dbReference type="InterPro" id="IPR001005">
    <property type="entry name" value="SANT/Myb"/>
</dbReference>
<feature type="compositionally biased region" description="Basic and acidic residues" evidence="2">
    <location>
        <begin position="668"/>
        <end position="686"/>
    </location>
</feature>
<feature type="compositionally biased region" description="Basic and acidic residues" evidence="2">
    <location>
        <begin position="949"/>
        <end position="963"/>
    </location>
</feature>
<dbReference type="GO" id="GO:0070898">
    <property type="term" value="P:RNA polymerase III preinitiation complex assembly"/>
    <property type="evidence" value="ECO:0007669"/>
    <property type="project" value="TreeGrafter"/>
</dbReference>
<dbReference type="SUPFAM" id="SSF46689">
    <property type="entry name" value="Homeodomain-like"/>
    <property type="match status" value="1"/>
</dbReference>
<feature type="region of interest" description="Disordered" evidence="2">
    <location>
        <begin position="509"/>
        <end position="560"/>
    </location>
</feature>
<dbReference type="OrthoDB" id="6403916at2759"/>
<feature type="compositionally biased region" description="Polar residues" evidence="2">
    <location>
        <begin position="162"/>
        <end position="178"/>
    </location>
</feature>
<feature type="compositionally biased region" description="Acidic residues" evidence="2">
    <location>
        <begin position="763"/>
        <end position="788"/>
    </location>
</feature>
<evidence type="ECO:0000256" key="2">
    <source>
        <dbReference type="SAM" id="MobiDB-lite"/>
    </source>
</evidence>
<gene>
    <name evidence="4" type="primary">Bdp1</name>
    <name evidence="4" type="ORF">E2C01_015821</name>
</gene>
<dbReference type="GO" id="GO:0001156">
    <property type="term" value="F:TFIIIC-class transcription factor complex binding"/>
    <property type="evidence" value="ECO:0007669"/>
    <property type="project" value="TreeGrafter"/>
</dbReference>
<feature type="region of interest" description="Disordered" evidence="2">
    <location>
        <begin position="193"/>
        <end position="218"/>
    </location>
</feature>
<dbReference type="AlphaFoldDB" id="A0A5B7DNM3"/>
<feature type="compositionally biased region" description="Basic and acidic residues" evidence="2">
    <location>
        <begin position="926"/>
        <end position="942"/>
    </location>
</feature>
<feature type="compositionally biased region" description="Basic and acidic residues" evidence="2">
    <location>
        <begin position="516"/>
        <end position="541"/>
    </location>
</feature>
<feature type="compositionally biased region" description="Polar residues" evidence="2">
    <location>
        <begin position="324"/>
        <end position="333"/>
    </location>
</feature>
<dbReference type="SMART" id="SM00717">
    <property type="entry name" value="SANT"/>
    <property type="match status" value="1"/>
</dbReference>
<feature type="region of interest" description="Disordered" evidence="2">
    <location>
        <begin position="246"/>
        <end position="281"/>
    </location>
</feature>
<dbReference type="EMBL" id="VSRR010001127">
    <property type="protein sequence ID" value="MPC22795.1"/>
    <property type="molecule type" value="Genomic_DNA"/>
</dbReference>
<organism evidence="4 5">
    <name type="scientific">Portunus trituberculatus</name>
    <name type="common">Swimming crab</name>
    <name type="synonym">Neptunus trituberculatus</name>
    <dbReference type="NCBI Taxonomy" id="210409"/>
    <lineage>
        <taxon>Eukaryota</taxon>
        <taxon>Metazoa</taxon>
        <taxon>Ecdysozoa</taxon>
        <taxon>Arthropoda</taxon>
        <taxon>Crustacea</taxon>
        <taxon>Multicrustacea</taxon>
        <taxon>Malacostraca</taxon>
        <taxon>Eumalacostraca</taxon>
        <taxon>Eucarida</taxon>
        <taxon>Decapoda</taxon>
        <taxon>Pleocyemata</taxon>
        <taxon>Brachyura</taxon>
        <taxon>Eubrachyura</taxon>
        <taxon>Portunoidea</taxon>
        <taxon>Portunidae</taxon>
        <taxon>Portuninae</taxon>
        <taxon>Portunus</taxon>
    </lineage>
</organism>
<feature type="region of interest" description="Disordered" evidence="2">
    <location>
        <begin position="629"/>
        <end position="794"/>
    </location>
</feature>
<sequence>MRRMKIRAKPNFGGGGGGVSRTSSGPGRGSAAPVEAQTSKVQITPPPQEEADVSVKCLDGDVEQTSGTQNINSDVSSVTLQENTNKSPSNITTSMSSQVHATQLSLTSVQGVKSSDVTESGKEFQQVVTDNNSESSVAISSETEGSVTPKPPESHAIPIPKSQPQESPGATTFQIISQSITQTHVDKSVDVSCGAASPISDSNTNVSRDTHQDSDGKSTLCIRRKKLKVKPMLGSVRKGSVIDKAKVKASDSNTSAPNVKSECVDVQTSGNQTNTEENVSKPENAVNNQLNQNMQAKANIDADADHVSKMCNEKPSEEDVYSGTKATPESSEASEVLVCPTEKEVILVRQEVEIEDVLPERTCEDMEVEVVKENINTDVVVNENPPAVGNNAASKAISHTSAPATGCKRRPRICAKPTLITKKKKEDKGTVVKPTKQILATDEQPTNASPQESIARGSGSEESDAVVVKPNIDICETRQREECKSKPTIASFKKEVKFAEIELNKKHSHYSNISDSNKDRESEETQKMKKEGIHDNVKENVDNTFHSNLKTPRKKKLSENKEIDPELEVLDINTSVEKQGKNKLKQDKCEEVVNSDDSTGDKENASTAVTELPKQERLVKDNCSGIMQKAKTKSPVHSSKLYGKFERKLKFEEDGDSPDKKKKQIFRARKDEFRKKMSEGAIERSKMTMFDLIYWNPATNPMPGRATSPKRSTGRGDTDSITSETAEEQQVDDLGLDPAESEPQSRPESPEVVSVSVATPEKPDEENKDSTEEEKDAGEDVDTNEEEVAGGKDIFAPRVKIGPNGEIMVDEQSIKIQTTAAKNRDEVLSKAVVVEENGDSSHYGKWSKRRRRSCEWTVKETALFYKALSTVGTDFSLMETLIKWRTRAELKTKFKKEERNNRELVDLALNDSTQFDMTVFEEESDYDPKEDRKAARQAERAEAKRRRLEMKQQDKIKEMEKKKLANKKKKAAIKGRKKVLRKAYRNRGRKRKETFESDNEDSPSLDDSDSASEDSVSEQPQPEDLVPVKPRVMLKRRLPKRRSVLPAHHSSLVTCIVHFISAKK</sequence>
<feature type="compositionally biased region" description="Acidic residues" evidence="2">
    <location>
        <begin position="996"/>
        <end position="1016"/>
    </location>
</feature>
<evidence type="ECO:0000256" key="1">
    <source>
        <dbReference type="ARBA" id="ARBA00004123"/>
    </source>
</evidence>
<feature type="compositionally biased region" description="Acidic residues" evidence="2">
    <location>
        <begin position="725"/>
        <end position="735"/>
    </location>
</feature>
<dbReference type="PANTHER" id="PTHR22929">
    <property type="entry name" value="RNA POLYMERASE III TRANSCRIPTION INITIATION FACTOR B"/>
    <property type="match status" value="1"/>
</dbReference>
<keyword evidence="5" id="KW-1185">Reference proteome</keyword>
<dbReference type="InterPro" id="IPR009057">
    <property type="entry name" value="Homeodomain-like_sf"/>
</dbReference>
<feature type="region of interest" description="Disordered" evidence="2">
    <location>
        <begin position="424"/>
        <end position="467"/>
    </location>
</feature>
<feature type="region of interest" description="Disordered" evidence="2">
    <location>
        <begin position="109"/>
        <end position="178"/>
    </location>
</feature>
<feature type="compositionally biased region" description="Polar residues" evidence="2">
    <location>
        <begin position="443"/>
        <end position="452"/>
    </location>
</feature>
<feature type="domain" description="Myb-like" evidence="3">
    <location>
        <begin position="852"/>
        <end position="900"/>
    </location>
</feature>
<feature type="compositionally biased region" description="Basic and acidic residues" evidence="2">
    <location>
        <begin position="643"/>
        <end position="652"/>
    </location>
</feature>
<feature type="compositionally biased region" description="Low complexity" evidence="2">
    <location>
        <begin position="750"/>
        <end position="760"/>
    </location>
</feature>
<feature type="compositionally biased region" description="Basic and acidic residues" evidence="2">
    <location>
        <begin position="578"/>
        <end position="591"/>
    </location>
</feature>
<feature type="compositionally biased region" description="Polar residues" evidence="2">
    <location>
        <begin position="126"/>
        <end position="146"/>
    </location>
</feature>
<feature type="compositionally biased region" description="Polar residues" evidence="2">
    <location>
        <begin position="109"/>
        <end position="118"/>
    </location>
</feature>
<reference evidence="4 5" key="1">
    <citation type="submission" date="2019-05" db="EMBL/GenBank/DDBJ databases">
        <title>Another draft genome of Portunus trituberculatus and its Hox gene families provides insights of decapod evolution.</title>
        <authorList>
            <person name="Jeong J.-H."/>
            <person name="Song I."/>
            <person name="Kim S."/>
            <person name="Choi T."/>
            <person name="Kim D."/>
            <person name="Ryu S."/>
            <person name="Kim W."/>
        </authorList>
    </citation>
    <scope>NUCLEOTIDE SEQUENCE [LARGE SCALE GENOMIC DNA]</scope>
    <source>
        <tissue evidence="4">Muscle</tissue>
    </source>
</reference>
<dbReference type="Proteomes" id="UP000324222">
    <property type="component" value="Unassembled WGS sequence"/>
</dbReference>
<protein>
    <submittedName>
        <fullName evidence="4">Transcription factor TFIIIB component B</fullName>
    </submittedName>
</protein>
<dbReference type="Pfam" id="PF15963">
    <property type="entry name" value="Myb_DNA-bind_7"/>
    <property type="match status" value="1"/>
</dbReference>
<dbReference type="PANTHER" id="PTHR22929:SF0">
    <property type="entry name" value="TRANSCRIPTION FACTOR TFIIIB COMPONENT B'' HOMOLOG"/>
    <property type="match status" value="1"/>
</dbReference>
<accession>A0A5B7DNM3</accession>
<feature type="region of interest" description="Disordered" evidence="2">
    <location>
        <begin position="312"/>
        <end position="336"/>
    </location>
</feature>
<dbReference type="InterPro" id="IPR039467">
    <property type="entry name" value="TFIIIB_B''_Myb"/>
</dbReference>
<evidence type="ECO:0000259" key="3">
    <source>
        <dbReference type="SMART" id="SM00717"/>
    </source>
</evidence>
<comment type="subcellular location">
    <subcellularLocation>
        <location evidence="1">Nucleus</location>
    </subcellularLocation>
</comment>
<evidence type="ECO:0000313" key="5">
    <source>
        <dbReference type="Proteomes" id="UP000324222"/>
    </source>
</evidence>
<feature type="compositionally biased region" description="Low complexity" evidence="2">
    <location>
        <begin position="20"/>
        <end position="34"/>
    </location>
</feature>
<feature type="compositionally biased region" description="Polar residues" evidence="2">
    <location>
        <begin position="266"/>
        <end position="277"/>
    </location>
</feature>
<feature type="compositionally biased region" description="Polar residues" evidence="2">
    <location>
        <begin position="63"/>
        <end position="97"/>
    </location>
</feature>
<dbReference type="GO" id="GO:0005634">
    <property type="term" value="C:nucleus"/>
    <property type="evidence" value="ECO:0007669"/>
    <property type="project" value="UniProtKB-SubCell"/>
</dbReference>
<proteinExistence type="predicted"/>
<evidence type="ECO:0000313" key="4">
    <source>
        <dbReference type="EMBL" id="MPC22795.1"/>
    </source>
</evidence>
<comment type="caution">
    <text evidence="4">The sequence shown here is derived from an EMBL/GenBank/DDBJ whole genome shotgun (WGS) entry which is preliminary data.</text>
</comment>
<feature type="compositionally biased region" description="Basic residues" evidence="2">
    <location>
        <begin position="964"/>
        <end position="992"/>
    </location>
</feature>
<name>A0A5B7DNM3_PORTR</name>
<feature type="region of interest" description="Disordered" evidence="2">
    <location>
        <begin position="574"/>
        <end position="610"/>
    </location>
</feature>
<dbReference type="GO" id="GO:0000126">
    <property type="term" value="C:transcription factor TFIIIB complex"/>
    <property type="evidence" value="ECO:0007669"/>
    <property type="project" value="TreeGrafter"/>
</dbReference>
<feature type="region of interest" description="Disordered" evidence="2">
    <location>
        <begin position="1"/>
        <end position="97"/>
    </location>
</feature>